<dbReference type="InterPro" id="IPR011053">
    <property type="entry name" value="Single_hybrid_motif"/>
</dbReference>
<gene>
    <name evidence="3" type="ORF">B1A_07589</name>
</gene>
<accession>T1BD69</accession>
<dbReference type="EMBL" id="AUZX01005460">
    <property type="protein sequence ID" value="EQD67792.1"/>
    <property type="molecule type" value="Genomic_DNA"/>
</dbReference>
<dbReference type="PROSITE" id="PS00189">
    <property type="entry name" value="LIPOYL"/>
    <property type="match status" value="1"/>
</dbReference>
<organism evidence="3">
    <name type="scientific">mine drainage metagenome</name>
    <dbReference type="NCBI Taxonomy" id="410659"/>
    <lineage>
        <taxon>unclassified sequences</taxon>
        <taxon>metagenomes</taxon>
        <taxon>ecological metagenomes</taxon>
    </lineage>
</organism>
<dbReference type="SUPFAM" id="SSF51230">
    <property type="entry name" value="Single hybrid motif"/>
    <property type="match status" value="1"/>
</dbReference>
<sequence>MVTKIPMPSGGTNTDKLRIVSWKKQVGDAVNRGDVLLEVETDKSILEVESFAKGTLLKQAIPEGDFAAVVT</sequence>
<reference evidence="3" key="1">
    <citation type="submission" date="2013-08" db="EMBL/GenBank/DDBJ databases">
        <authorList>
            <person name="Mendez C."/>
            <person name="Richter M."/>
            <person name="Ferrer M."/>
            <person name="Sanchez J."/>
        </authorList>
    </citation>
    <scope>NUCLEOTIDE SEQUENCE</scope>
</reference>
<dbReference type="GO" id="GO:0006086">
    <property type="term" value="P:pyruvate decarboxylation to acetyl-CoA"/>
    <property type="evidence" value="ECO:0007669"/>
    <property type="project" value="InterPro"/>
</dbReference>
<feature type="domain" description="Lipoyl-binding" evidence="2">
    <location>
        <begin position="2"/>
        <end position="71"/>
    </location>
</feature>
<protein>
    <submittedName>
        <fullName evidence="3">Biotin/lipoyl attachment domain protein</fullName>
    </submittedName>
</protein>
<name>T1BD69_9ZZZZ</name>
<dbReference type="PROSITE" id="PS50968">
    <property type="entry name" value="BIOTINYL_LIPOYL"/>
    <property type="match status" value="1"/>
</dbReference>
<evidence type="ECO:0000313" key="3">
    <source>
        <dbReference type="EMBL" id="EQD67792.1"/>
    </source>
</evidence>
<dbReference type="InterPro" id="IPR003016">
    <property type="entry name" value="2-oxoA_DH_lipoyl-BS"/>
</dbReference>
<evidence type="ECO:0000259" key="2">
    <source>
        <dbReference type="PROSITE" id="PS50968"/>
    </source>
</evidence>
<dbReference type="CDD" id="cd06849">
    <property type="entry name" value="lipoyl_domain"/>
    <property type="match status" value="1"/>
</dbReference>
<dbReference type="PANTHER" id="PTHR23151:SF90">
    <property type="entry name" value="DIHYDROLIPOYLLYSINE-RESIDUE ACETYLTRANSFERASE COMPONENT OF PYRUVATE DEHYDROGENASE COMPLEX, MITOCHONDRIAL-RELATED"/>
    <property type="match status" value="1"/>
</dbReference>
<dbReference type="Gene3D" id="2.40.50.100">
    <property type="match status" value="1"/>
</dbReference>
<keyword evidence="1" id="KW-0450">Lipoyl</keyword>
<comment type="caution">
    <text evidence="3">The sequence shown here is derived from an EMBL/GenBank/DDBJ whole genome shotgun (WGS) entry which is preliminary data.</text>
</comment>
<dbReference type="PANTHER" id="PTHR23151">
    <property type="entry name" value="DIHYDROLIPOAMIDE ACETYL/SUCCINYL-TRANSFERASE-RELATED"/>
    <property type="match status" value="1"/>
</dbReference>
<dbReference type="AlphaFoldDB" id="T1BD69"/>
<dbReference type="Pfam" id="PF00364">
    <property type="entry name" value="Biotin_lipoyl"/>
    <property type="match status" value="1"/>
</dbReference>
<reference evidence="3" key="2">
    <citation type="journal article" date="2014" name="ISME J.">
        <title>Microbial stratification in low pH oxic and suboxic macroscopic growths along an acid mine drainage.</title>
        <authorList>
            <person name="Mendez-Garcia C."/>
            <person name="Mesa V."/>
            <person name="Sprenger R.R."/>
            <person name="Richter M."/>
            <person name="Diez M.S."/>
            <person name="Solano J."/>
            <person name="Bargiela R."/>
            <person name="Golyshina O.V."/>
            <person name="Manteca A."/>
            <person name="Ramos J.L."/>
            <person name="Gallego J.R."/>
            <person name="Llorente I."/>
            <person name="Martins Dos Santos V.A."/>
            <person name="Jensen O.N."/>
            <person name="Pelaez A.I."/>
            <person name="Sanchez J."/>
            <person name="Ferrer M."/>
        </authorList>
    </citation>
    <scope>NUCLEOTIDE SEQUENCE</scope>
</reference>
<dbReference type="InterPro" id="IPR045257">
    <property type="entry name" value="E2/Pdx1"/>
</dbReference>
<dbReference type="GO" id="GO:0045254">
    <property type="term" value="C:pyruvate dehydrogenase complex"/>
    <property type="evidence" value="ECO:0007669"/>
    <property type="project" value="InterPro"/>
</dbReference>
<evidence type="ECO:0000256" key="1">
    <source>
        <dbReference type="ARBA" id="ARBA00022823"/>
    </source>
</evidence>
<dbReference type="InterPro" id="IPR000089">
    <property type="entry name" value="Biotin_lipoyl"/>
</dbReference>
<proteinExistence type="predicted"/>